<dbReference type="Gene3D" id="1.10.287.70">
    <property type="match status" value="1"/>
</dbReference>
<dbReference type="EMBL" id="JANIIK010000112">
    <property type="protein sequence ID" value="KAJ3594080.1"/>
    <property type="molecule type" value="Genomic_DNA"/>
</dbReference>
<evidence type="ECO:0000256" key="10">
    <source>
        <dbReference type="ARBA" id="ARBA00023303"/>
    </source>
</evidence>
<evidence type="ECO:0000256" key="1">
    <source>
        <dbReference type="ARBA" id="ARBA00004651"/>
    </source>
</evidence>
<evidence type="ECO:0000259" key="16">
    <source>
        <dbReference type="Pfam" id="PF07885"/>
    </source>
</evidence>
<dbReference type="Proteomes" id="UP001148018">
    <property type="component" value="Unassembled WGS sequence"/>
</dbReference>
<sequence length="406" mass="44815">MYNLFSFALTVAAPDLLDPKSATQNSKPCLSFSTKTIPMSPREESEMVATVMQWRTVSTIFFLVVLYLVTGALVFRALEQPHESAQRLAILSQKLEFLSRHPCVNHSQLEELVQQVVTAIRSGVNPAGTLTNHGSLWDLSSAFFFAGTVITTIGFGNISPHTEGGRIFCIVYALLGIPLFGFLLAGVGDQLGTIFGKGIAKLEKRIVMKIRVISTLLFVLLGCLLFVALPTAAFQHMEGWSALESLYFVVVTLTTIGFGDFVAGGSEIEYQDYYKPGVWFWILVGLAYFAAILSMIGDWLRAAEWTANVSAEIKETRRRVSVDIYDKFQRATSIKRKLSTDLGLSSAHELHLPRRGVASGNYGDERERSDREAALQALMTPLAGNGHFFYNGLDPEMGDISILEHL</sequence>
<keyword evidence="5" id="KW-0630">Potassium</keyword>
<proteinExistence type="inferred from homology"/>
<feature type="transmembrane region" description="Helical" evidence="15">
    <location>
        <begin position="55"/>
        <end position="78"/>
    </location>
</feature>
<dbReference type="InterPro" id="IPR003280">
    <property type="entry name" value="2pore_dom_K_chnl"/>
</dbReference>
<comment type="catalytic activity">
    <reaction evidence="13">
        <text>Cs(+)(in) = Cs(+)(out)</text>
        <dbReference type="Rhea" id="RHEA:78555"/>
        <dbReference type="ChEBI" id="CHEBI:49547"/>
    </reaction>
</comment>
<reference evidence="17" key="1">
    <citation type="submission" date="2022-07" db="EMBL/GenBank/DDBJ databases">
        <title>Chromosome-level genome of Muraenolepis orangiensis.</title>
        <authorList>
            <person name="Kim J."/>
        </authorList>
    </citation>
    <scope>NUCLEOTIDE SEQUENCE</scope>
    <source>
        <strain evidence="17">KU_S4_2022</strain>
        <tissue evidence="17">Muscle</tissue>
    </source>
</reference>
<keyword evidence="9" id="KW-1015">Disulfide bond</keyword>
<evidence type="ECO:0000256" key="14">
    <source>
        <dbReference type="RuleBase" id="RU003857"/>
    </source>
</evidence>
<keyword evidence="3" id="KW-1003">Cell membrane</keyword>
<keyword evidence="8 15" id="KW-0472">Membrane</keyword>
<gene>
    <name evidence="17" type="ORF">NHX12_006412</name>
</gene>
<evidence type="ECO:0000256" key="5">
    <source>
        <dbReference type="ARBA" id="ARBA00022958"/>
    </source>
</evidence>
<keyword evidence="2 14" id="KW-0813">Transport</keyword>
<organism evidence="17 18">
    <name type="scientific">Muraenolepis orangiensis</name>
    <name type="common">Patagonian moray cod</name>
    <dbReference type="NCBI Taxonomy" id="630683"/>
    <lineage>
        <taxon>Eukaryota</taxon>
        <taxon>Metazoa</taxon>
        <taxon>Chordata</taxon>
        <taxon>Craniata</taxon>
        <taxon>Vertebrata</taxon>
        <taxon>Euteleostomi</taxon>
        <taxon>Actinopterygii</taxon>
        <taxon>Neopterygii</taxon>
        <taxon>Teleostei</taxon>
        <taxon>Neoteleostei</taxon>
        <taxon>Acanthomorphata</taxon>
        <taxon>Zeiogadaria</taxon>
        <taxon>Gadariae</taxon>
        <taxon>Gadiformes</taxon>
        <taxon>Muraenolepidoidei</taxon>
        <taxon>Muraenolepididae</taxon>
        <taxon>Muraenolepis</taxon>
    </lineage>
</organism>
<feature type="transmembrane region" description="Helical" evidence="15">
    <location>
        <begin position="170"/>
        <end position="191"/>
    </location>
</feature>
<dbReference type="OrthoDB" id="297496at2759"/>
<dbReference type="GO" id="GO:0022841">
    <property type="term" value="F:potassium ion leak channel activity"/>
    <property type="evidence" value="ECO:0007669"/>
    <property type="project" value="TreeGrafter"/>
</dbReference>
<evidence type="ECO:0000313" key="17">
    <source>
        <dbReference type="EMBL" id="KAJ3594080.1"/>
    </source>
</evidence>
<dbReference type="InterPro" id="IPR003976">
    <property type="entry name" value="2pore_dom_K_chnl_TREK"/>
</dbReference>
<comment type="caution">
    <text evidence="17">The sequence shown here is derived from an EMBL/GenBank/DDBJ whole genome shotgun (WGS) entry which is preliminary data.</text>
</comment>
<dbReference type="Pfam" id="PF07885">
    <property type="entry name" value="Ion_trans_2"/>
    <property type="match status" value="2"/>
</dbReference>
<keyword evidence="10 14" id="KW-0407">Ion channel</keyword>
<keyword evidence="4 14" id="KW-0812">Transmembrane</keyword>
<dbReference type="PANTHER" id="PTHR11003:SF21">
    <property type="entry name" value="POTASSIUM CHANNEL SUBFAMILY K MEMBER 2"/>
    <property type="match status" value="1"/>
</dbReference>
<feature type="domain" description="Potassium channel" evidence="16">
    <location>
        <begin position="135"/>
        <end position="190"/>
    </location>
</feature>
<keyword evidence="7 14" id="KW-0406">Ion transport</keyword>
<accession>A0A9Q0DVS3</accession>
<dbReference type="PANTHER" id="PTHR11003">
    <property type="entry name" value="POTASSIUM CHANNEL, SUBFAMILY K"/>
    <property type="match status" value="1"/>
</dbReference>
<dbReference type="GO" id="GO:0030322">
    <property type="term" value="P:stabilization of membrane potential"/>
    <property type="evidence" value="ECO:0007669"/>
    <property type="project" value="TreeGrafter"/>
</dbReference>
<keyword evidence="18" id="KW-1185">Reference proteome</keyword>
<protein>
    <recommendedName>
        <fullName evidence="16">Potassium channel domain-containing protein</fullName>
    </recommendedName>
</protein>
<feature type="transmembrane region" description="Helical" evidence="15">
    <location>
        <begin position="246"/>
        <end position="266"/>
    </location>
</feature>
<feature type="transmembrane region" description="Helical" evidence="15">
    <location>
        <begin position="278"/>
        <end position="300"/>
    </location>
</feature>
<evidence type="ECO:0000256" key="4">
    <source>
        <dbReference type="ARBA" id="ARBA00022692"/>
    </source>
</evidence>
<evidence type="ECO:0000256" key="15">
    <source>
        <dbReference type="SAM" id="Phobius"/>
    </source>
</evidence>
<evidence type="ECO:0000256" key="9">
    <source>
        <dbReference type="ARBA" id="ARBA00023157"/>
    </source>
</evidence>
<dbReference type="SUPFAM" id="SSF81324">
    <property type="entry name" value="Voltage-gated potassium channels"/>
    <property type="match status" value="2"/>
</dbReference>
<comment type="catalytic activity">
    <reaction evidence="11">
        <text>K(+)(in) = K(+)(out)</text>
        <dbReference type="Rhea" id="RHEA:29463"/>
        <dbReference type="ChEBI" id="CHEBI:29103"/>
    </reaction>
</comment>
<dbReference type="InterPro" id="IPR013099">
    <property type="entry name" value="K_chnl_dom"/>
</dbReference>
<comment type="catalytic activity">
    <reaction evidence="12">
        <text>Rb(+)(in) = Rb(+)(out)</text>
        <dbReference type="Rhea" id="RHEA:78547"/>
        <dbReference type="ChEBI" id="CHEBI:49847"/>
    </reaction>
</comment>
<dbReference type="AlphaFoldDB" id="A0A9Q0DVS3"/>
<evidence type="ECO:0000256" key="6">
    <source>
        <dbReference type="ARBA" id="ARBA00022989"/>
    </source>
</evidence>
<name>A0A9Q0DVS3_9TELE</name>
<feature type="transmembrane region" description="Helical" evidence="15">
    <location>
        <begin position="136"/>
        <end position="158"/>
    </location>
</feature>
<evidence type="ECO:0000256" key="13">
    <source>
        <dbReference type="ARBA" id="ARBA00044691"/>
    </source>
</evidence>
<dbReference type="PRINTS" id="PR01499">
    <property type="entry name" value="TREKCHANNEL"/>
</dbReference>
<evidence type="ECO:0000256" key="8">
    <source>
        <dbReference type="ARBA" id="ARBA00023136"/>
    </source>
</evidence>
<feature type="transmembrane region" description="Helical" evidence="15">
    <location>
        <begin position="212"/>
        <end position="234"/>
    </location>
</feature>
<evidence type="ECO:0000256" key="3">
    <source>
        <dbReference type="ARBA" id="ARBA00022475"/>
    </source>
</evidence>
<comment type="subcellular location">
    <subcellularLocation>
        <location evidence="1">Cell membrane</location>
        <topology evidence="1">Multi-pass membrane protein</topology>
    </subcellularLocation>
</comment>
<evidence type="ECO:0000256" key="12">
    <source>
        <dbReference type="ARBA" id="ARBA00044657"/>
    </source>
</evidence>
<comment type="similarity">
    <text evidence="14">Belongs to the two pore domain potassium channel (TC 1.A.1.8) family.</text>
</comment>
<feature type="domain" description="Potassium channel" evidence="16">
    <location>
        <begin position="216"/>
        <end position="301"/>
    </location>
</feature>
<evidence type="ECO:0000256" key="7">
    <source>
        <dbReference type="ARBA" id="ARBA00023065"/>
    </source>
</evidence>
<evidence type="ECO:0000256" key="11">
    <source>
        <dbReference type="ARBA" id="ARBA00034430"/>
    </source>
</evidence>
<dbReference type="GO" id="GO:0005886">
    <property type="term" value="C:plasma membrane"/>
    <property type="evidence" value="ECO:0007669"/>
    <property type="project" value="UniProtKB-SubCell"/>
</dbReference>
<evidence type="ECO:0000256" key="2">
    <source>
        <dbReference type="ARBA" id="ARBA00022448"/>
    </source>
</evidence>
<keyword evidence="6 15" id="KW-1133">Transmembrane helix</keyword>
<dbReference type="GO" id="GO:0015271">
    <property type="term" value="F:outward rectifier potassium channel activity"/>
    <property type="evidence" value="ECO:0007669"/>
    <property type="project" value="TreeGrafter"/>
</dbReference>
<dbReference type="PRINTS" id="PR01333">
    <property type="entry name" value="2POREKCHANEL"/>
</dbReference>
<evidence type="ECO:0000313" key="18">
    <source>
        <dbReference type="Proteomes" id="UP001148018"/>
    </source>
</evidence>